<evidence type="ECO:0000256" key="1">
    <source>
        <dbReference type="ARBA" id="ARBA00008520"/>
    </source>
</evidence>
<dbReference type="InterPro" id="IPR006059">
    <property type="entry name" value="SBP"/>
</dbReference>
<keyword evidence="2" id="KW-0813">Transport</keyword>
<gene>
    <name evidence="4" type="ORF">NIES2119_07390</name>
</gene>
<dbReference type="STRING" id="454136.NIES2119_07390"/>
<sequence>MICTRGKWLVLLFVIITLTSCTFARGNKSDITVTLSGWQSSPNESQLLRRILRDFEAEHPHIKVKYEVINQQYMDVIKTRLIGDTAPDVFYLDAFEAPLLMQNNVLEPLNRYIKDDFDLTDFVPTLLKAFKNQEKIYGLPKDFSNLALFYNQQAFQAAKLTKPPATWTELRQNSQKLTKDWNGDRRIDQYGLGIIPELSRQSFLIKTFGGTLINKNGYATFATPEGLKGLQLIVDLYRKYRTAAQPSDVGASTGSEMFGQGKAAMVIEGSWAIPYLKETFPKLKFATAELPTIAGKKGTMAYTVAYVMNKRTKHKDAAWKLIAFLTSKKGMKAWANQGLVLPSRQSVIAELGYDQNPLYAPFVAGADYATIWQAGETLPTVLMHFNNQFISALIGEQSLNEAMQRAQVSANREIAAAR</sequence>
<keyword evidence="3" id="KW-0732">Signal</keyword>
<dbReference type="OrthoDB" id="9782846at2"/>
<dbReference type="AlphaFoldDB" id="A0A1U7INN9"/>
<comment type="similarity">
    <text evidence="1">Belongs to the bacterial solute-binding protein 1 family.</text>
</comment>
<dbReference type="GO" id="GO:1901982">
    <property type="term" value="F:maltose binding"/>
    <property type="evidence" value="ECO:0007669"/>
    <property type="project" value="TreeGrafter"/>
</dbReference>
<evidence type="ECO:0000313" key="5">
    <source>
        <dbReference type="Proteomes" id="UP000185860"/>
    </source>
</evidence>
<dbReference type="Pfam" id="PF01547">
    <property type="entry name" value="SBP_bac_1"/>
    <property type="match status" value="1"/>
</dbReference>
<reference evidence="4 5" key="1">
    <citation type="submission" date="2016-11" db="EMBL/GenBank/DDBJ databases">
        <title>Draft Genome Sequences of Nine Cyanobacterial Strains from Diverse Habitats.</title>
        <authorList>
            <person name="Zhu T."/>
            <person name="Hou S."/>
            <person name="Lu X."/>
            <person name="Hess W.R."/>
        </authorList>
    </citation>
    <scope>NUCLEOTIDE SEQUENCE [LARGE SCALE GENOMIC DNA]</scope>
    <source>
        <strain evidence="4 5">IAM M-71</strain>
    </source>
</reference>
<comment type="caution">
    <text evidence="4">The sequence shown here is derived from an EMBL/GenBank/DDBJ whole genome shotgun (WGS) entry which is preliminary data.</text>
</comment>
<dbReference type="GO" id="GO:0042956">
    <property type="term" value="P:maltodextrin transmembrane transport"/>
    <property type="evidence" value="ECO:0007669"/>
    <property type="project" value="TreeGrafter"/>
</dbReference>
<dbReference type="Proteomes" id="UP000185860">
    <property type="component" value="Unassembled WGS sequence"/>
</dbReference>
<protein>
    <submittedName>
        <fullName evidence="4">ABC transporter substrate-binding protein</fullName>
    </submittedName>
</protein>
<dbReference type="GO" id="GO:0055052">
    <property type="term" value="C:ATP-binding cassette (ABC) transporter complex, substrate-binding subunit-containing"/>
    <property type="evidence" value="ECO:0007669"/>
    <property type="project" value="TreeGrafter"/>
</dbReference>
<accession>A0A1U7INN9</accession>
<dbReference type="CDD" id="cd14748">
    <property type="entry name" value="PBP2_UgpB"/>
    <property type="match status" value="1"/>
</dbReference>
<evidence type="ECO:0000256" key="3">
    <source>
        <dbReference type="ARBA" id="ARBA00022729"/>
    </source>
</evidence>
<dbReference type="GO" id="GO:0015768">
    <property type="term" value="P:maltose transport"/>
    <property type="evidence" value="ECO:0007669"/>
    <property type="project" value="TreeGrafter"/>
</dbReference>
<organism evidence="4 5">
    <name type="scientific">[Phormidium ambiguum] IAM M-71</name>
    <dbReference type="NCBI Taxonomy" id="454136"/>
    <lineage>
        <taxon>Bacteria</taxon>
        <taxon>Bacillati</taxon>
        <taxon>Cyanobacteriota</taxon>
        <taxon>Cyanophyceae</taxon>
        <taxon>Oscillatoriophycideae</taxon>
        <taxon>Aerosakkonematales</taxon>
        <taxon>Aerosakkonemataceae</taxon>
        <taxon>Floridanema</taxon>
    </lineage>
</organism>
<dbReference type="PROSITE" id="PS51257">
    <property type="entry name" value="PROKAR_LIPOPROTEIN"/>
    <property type="match status" value="1"/>
</dbReference>
<evidence type="ECO:0000313" key="4">
    <source>
        <dbReference type="EMBL" id="OKH38957.1"/>
    </source>
</evidence>
<proteinExistence type="inferred from homology"/>
<evidence type="ECO:0000256" key="2">
    <source>
        <dbReference type="ARBA" id="ARBA00022448"/>
    </source>
</evidence>
<dbReference type="RefSeq" id="WP_073592819.1">
    <property type="nucleotide sequence ID" value="NZ_MRCE01000006.1"/>
</dbReference>
<dbReference type="Gene3D" id="3.40.190.10">
    <property type="entry name" value="Periplasmic binding protein-like II"/>
    <property type="match status" value="1"/>
</dbReference>
<dbReference type="EMBL" id="MRCE01000006">
    <property type="protein sequence ID" value="OKH38957.1"/>
    <property type="molecule type" value="Genomic_DNA"/>
</dbReference>
<dbReference type="SUPFAM" id="SSF53850">
    <property type="entry name" value="Periplasmic binding protein-like II"/>
    <property type="match status" value="1"/>
</dbReference>
<name>A0A1U7INN9_9CYAN</name>
<dbReference type="PANTHER" id="PTHR30061">
    <property type="entry name" value="MALTOSE-BINDING PERIPLASMIC PROTEIN"/>
    <property type="match status" value="1"/>
</dbReference>
<dbReference type="PANTHER" id="PTHR30061:SF50">
    <property type="entry name" value="MALTOSE_MALTODEXTRIN-BINDING PERIPLASMIC PROTEIN"/>
    <property type="match status" value="1"/>
</dbReference>